<dbReference type="Proteomes" id="UP000766629">
    <property type="component" value="Unassembled WGS sequence"/>
</dbReference>
<dbReference type="RefSeq" id="WP_222510118.1">
    <property type="nucleotide sequence ID" value="NZ_JAHVJA010000021.1"/>
</dbReference>
<sequence length="253" mass="26458">MTELLTDKAEALASALARSRTGGPKTGLSVEHSGPLSAGQAYQAQEALAQRFGPVGAFKVACKPGQPVIMAPIYAADIRPSGHSFPTPKGEQIGIELEIGFRILRPLPQPSTAEYRQRLRDCVSLVPVIEVVLTRLEDAEAASPMLRLADNQLNGGLVVGPERADWQDLNLTQATATLDFGGTRVLDGTVPVPGGDAFESFCKLAEMTGSHCGGLQPGHVAITGSLNGLPYIDAGTTVKGCIEGLGEVSVSFP</sequence>
<organism evidence="2 3">
    <name type="scientific">Leisingera daeponensis</name>
    <dbReference type="NCBI Taxonomy" id="405746"/>
    <lineage>
        <taxon>Bacteria</taxon>
        <taxon>Pseudomonadati</taxon>
        <taxon>Pseudomonadota</taxon>
        <taxon>Alphaproteobacteria</taxon>
        <taxon>Rhodobacterales</taxon>
        <taxon>Roseobacteraceae</taxon>
        <taxon>Leisingera</taxon>
    </lineage>
</organism>
<proteinExistence type="predicted"/>
<protein>
    <submittedName>
        <fullName evidence="2">2-keto-4-pentenoate hydratase</fullName>
    </submittedName>
</protein>
<evidence type="ECO:0000313" key="3">
    <source>
        <dbReference type="Proteomes" id="UP000766629"/>
    </source>
</evidence>
<feature type="region of interest" description="Disordered" evidence="1">
    <location>
        <begin position="15"/>
        <end position="34"/>
    </location>
</feature>
<gene>
    <name evidence="2" type="ORF">KUV26_22455</name>
</gene>
<dbReference type="InterPro" id="IPR050772">
    <property type="entry name" value="Hydratase-Decarb/MhpD_sf"/>
</dbReference>
<keyword evidence="3" id="KW-1185">Reference proteome</keyword>
<reference evidence="2 3" key="1">
    <citation type="submission" date="2021-06" db="EMBL/GenBank/DDBJ databases">
        <title>50 bacteria genomes isolated from Dapeng, Shenzhen, China.</title>
        <authorList>
            <person name="Zheng W."/>
            <person name="Yu S."/>
            <person name="Huang Y."/>
        </authorList>
    </citation>
    <scope>NUCLEOTIDE SEQUENCE [LARGE SCALE GENOMIC DNA]</scope>
    <source>
        <strain evidence="2 3">DP1N14-2</strain>
    </source>
</reference>
<dbReference type="EMBL" id="JAHVJA010000021">
    <property type="protein sequence ID" value="MBY6142200.1"/>
    <property type="molecule type" value="Genomic_DNA"/>
</dbReference>
<dbReference type="PANTHER" id="PTHR30143:SF0">
    <property type="entry name" value="2-KETO-4-PENTENOATE HYDRATASE"/>
    <property type="match status" value="1"/>
</dbReference>
<name>A0ABS7NLY1_9RHOB</name>
<accession>A0ABS7NLY1</accession>
<dbReference type="SUPFAM" id="SSF56529">
    <property type="entry name" value="FAH"/>
    <property type="match status" value="1"/>
</dbReference>
<dbReference type="PANTHER" id="PTHR30143">
    <property type="entry name" value="ACID HYDRATASE"/>
    <property type="match status" value="1"/>
</dbReference>
<evidence type="ECO:0000256" key="1">
    <source>
        <dbReference type="SAM" id="MobiDB-lite"/>
    </source>
</evidence>
<dbReference type="Gene3D" id="3.90.850.10">
    <property type="entry name" value="Fumarylacetoacetase-like, C-terminal domain"/>
    <property type="match status" value="1"/>
</dbReference>
<dbReference type="InterPro" id="IPR036663">
    <property type="entry name" value="Fumarylacetoacetase_C_sf"/>
</dbReference>
<comment type="caution">
    <text evidence="2">The sequence shown here is derived from an EMBL/GenBank/DDBJ whole genome shotgun (WGS) entry which is preliminary data.</text>
</comment>
<evidence type="ECO:0000313" key="2">
    <source>
        <dbReference type="EMBL" id="MBY6142200.1"/>
    </source>
</evidence>